<accession>A0A8N4EXA4</accession>
<dbReference type="GO" id="GO:0004185">
    <property type="term" value="F:serine-type carboxypeptidase activity"/>
    <property type="evidence" value="ECO:0007669"/>
    <property type="project" value="InterPro"/>
</dbReference>
<dbReference type="PANTHER" id="PTHR11802">
    <property type="entry name" value="SERINE PROTEASE FAMILY S10 SERINE CARBOXYPEPTIDASE"/>
    <property type="match status" value="1"/>
</dbReference>
<evidence type="ECO:0000256" key="3">
    <source>
        <dbReference type="ARBA" id="ARBA00022670"/>
    </source>
</evidence>
<evidence type="ECO:0000256" key="1">
    <source>
        <dbReference type="ARBA" id="ARBA00009431"/>
    </source>
</evidence>
<dbReference type="PRINTS" id="PR00724">
    <property type="entry name" value="CRBOXYPTASEC"/>
</dbReference>
<dbReference type="Pfam" id="PF00450">
    <property type="entry name" value="Peptidase_S10"/>
    <property type="match status" value="1"/>
</dbReference>
<dbReference type="PANTHER" id="PTHR11802:SF15">
    <property type="entry name" value="SERINE CARBOXYPEPTIDASE-LIKE 32"/>
    <property type="match status" value="1"/>
</dbReference>
<keyword evidence="7" id="KW-0325">Glycoprotein</keyword>
<evidence type="ECO:0000256" key="4">
    <source>
        <dbReference type="ARBA" id="ARBA00022729"/>
    </source>
</evidence>
<evidence type="ECO:0000313" key="8">
    <source>
        <dbReference type="Proteomes" id="UP000504607"/>
    </source>
</evidence>
<proteinExistence type="inferred from homology"/>
<comment type="similarity">
    <text evidence="1">Belongs to the peptidase S10 family.</text>
</comment>
<gene>
    <name evidence="9" type="primary">LOC109505845</name>
</gene>
<dbReference type="SUPFAM" id="SSF53474">
    <property type="entry name" value="alpha/beta-Hydrolases"/>
    <property type="match status" value="1"/>
</dbReference>
<name>A0A8N4EXA4_ELAGV</name>
<keyword evidence="2" id="KW-0121">Carboxypeptidase</keyword>
<dbReference type="FunFam" id="3.40.50.11320:FF:000001">
    <property type="entry name" value="Carboxypeptidase"/>
    <property type="match status" value="1"/>
</dbReference>
<dbReference type="Gene3D" id="6.10.250.940">
    <property type="match status" value="1"/>
</dbReference>
<keyword evidence="4" id="KW-0732">Signal</keyword>
<dbReference type="InterPro" id="IPR001563">
    <property type="entry name" value="Peptidase_S10"/>
</dbReference>
<evidence type="ECO:0000256" key="5">
    <source>
        <dbReference type="ARBA" id="ARBA00022801"/>
    </source>
</evidence>
<dbReference type="AlphaFoldDB" id="A0A8N4EXA4"/>
<organism evidence="8 9">
    <name type="scientific">Elaeis guineensis var. tenera</name>
    <name type="common">Oil palm</name>
    <dbReference type="NCBI Taxonomy" id="51953"/>
    <lineage>
        <taxon>Eukaryota</taxon>
        <taxon>Viridiplantae</taxon>
        <taxon>Streptophyta</taxon>
        <taxon>Embryophyta</taxon>
        <taxon>Tracheophyta</taxon>
        <taxon>Spermatophyta</taxon>
        <taxon>Magnoliopsida</taxon>
        <taxon>Liliopsida</taxon>
        <taxon>Arecaceae</taxon>
        <taxon>Arecoideae</taxon>
        <taxon>Cocoseae</taxon>
        <taxon>Elaeidinae</taxon>
        <taxon>Elaeis</taxon>
    </lineage>
</organism>
<keyword evidence="6" id="KW-1015">Disulfide bond</keyword>
<evidence type="ECO:0000313" key="9">
    <source>
        <dbReference type="RefSeq" id="XP_029120758.1"/>
    </source>
</evidence>
<keyword evidence="3" id="KW-0645">Protease</keyword>
<evidence type="ECO:0000256" key="6">
    <source>
        <dbReference type="ARBA" id="ARBA00023157"/>
    </source>
</evidence>
<keyword evidence="8" id="KW-1185">Reference proteome</keyword>
<protein>
    <submittedName>
        <fullName evidence="9">Serine carboxypeptidase-like 31</fullName>
    </submittedName>
</protein>
<dbReference type="Proteomes" id="UP000504607">
    <property type="component" value="Chromosome 5"/>
</dbReference>
<evidence type="ECO:0000256" key="2">
    <source>
        <dbReference type="ARBA" id="ARBA00022645"/>
    </source>
</evidence>
<dbReference type="GO" id="GO:0006508">
    <property type="term" value="P:proteolysis"/>
    <property type="evidence" value="ECO:0007669"/>
    <property type="project" value="UniProtKB-KW"/>
</dbReference>
<dbReference type="Gene3D" id="3.40.50.11320">
    <property type="match status" value="1"/>
</dbReference>
<sequence length="321" mass="36681">MEDNGKARTAVGSKDEVILHSNDTYTFLHNWLKKFPSYANRTFYIAGQTRIFQLWSLLYVPELAELIYDMNKKYPSLFINLKGFLVGNPETSDSHDWQGMVDYTWSHAIVSHATHDMIKDNCIFDSDNPWNNKCNDAVGEVLKQYLQSMHSNLHPELMPRIMGGYDPCLDGYTTSFYNRPYVQKALHASDGHSIRNWSICNNQIFREWKDFMPSVLPIYKKLIAGGLRIWVYNGDTDGRVPVLSTRYCLGALGLPTVGPWRPWYHEKQGAGWLQEHEELTFATFRGAGHDVPSFKPSSSLAFFTAFLAGVAPSSTHRIKLL</sequence>
<evidence type="ECO:0000256" key="7">
    <source>
        <dbReference type="ARBA" id="ARBA00023180"/>
    </source>
</evidence>
<reference evidence="9" key="1">
    <citation type="submission" date="2025-08" db="UniProtKB">
        <authorList>
            <consortium name="RefSeq"/>
        </authorList>
    </citation>
    <scope>IDENTIFICATION</scope>
</reference>
<dbReference type="RefSeq" id="XP_029120758.1">
    <property type="nucleotide sequence ID" value="XM_029264925.1"/>
</dbReference>
<keyword evidence="5" id="KW-0378">Hydrolase</keyword>
<dbReference type="OrthoDB" id="764301at2759"/>
<dbReference type="GO" id="GO:0005773">
    <property type="term" value="C:vacuole"/>
    <property type="evidence" value="ECO:0007669"/>
    <property type="project" value="TreeGrafter"/>
</dbReference>
<dbReference type="Gene3D" id="3.40.50.1820">
    <property type="entry name" value="alpha/beta hydrolase"/>
    <property type="match status" value="1"/>
</dbReference>
<dbReference type="InterPro" id="IPR029058">
    <property type="entry name" value="AB_hydrolase_fold"/>
</dbReference>